<accession>A0ABQ0Q6L7</accession>
<dbReference type="EMBL" id="BAPV01000061">
    <property type="protein sequence ID" value="GBQ93734.1"/>
    <property type="molecule type" value="Genomic_DNA"/>
</dbReference>
<dbReference type="InterPro" id="IPR009799">
    <property type="entry name" value="EthD_dom"/>
</dbReference>
<dbReference type="RefSeq" id="WP_264817469.1">
    <property type="nucleotide sequence ID" value="NZ_BAPV01000061.1"/>
</dbReference>
<dbReference type="NCBIfam" id="TIGR02118">
    <property type="entry name" value="EthD family reductase"/>
    <property type="match status" value="1"/>
</dbReference>
<reference evidence="1" key="1">
    <citation type="submission" date="2013-04" db="EMBL/GenBank/DDBJ databases">
        <title>The genome sequencing project of 58 acetic acid bacteria.</title>
        <authorList>
            <person name="Okamoto-Kainuma A."/>
            <person name="Ishikawa M."/>
            <person name="Umino S."/>
            <person name="Koizumi Y."/>
            <person name="Shiwa Y."/>
            <person name="Yoshikawa H."/>
            <person name="Matsutani M."/>
            <person name="Matsushita K."/>
        </authorList>
    </citation>
    <scope>NUCLEOTIDE SEQUENCE</scope>
    <source>
        <strain evidence="1">NRIC 0535</strain>
    </source>
</reference>
<name>A0ABQ0Q6L7_9PROT</name>
<dbReference type="Proteomes" id="UP001062776">
    <property type="component" value="Unassembled WGS sequence"/>
</dbReference>
<dbReference type="Gene3D" id="3.30.70.100">
    <property type="match status" value="1"/>
</dbReference>
<dbReference type="PANTHER" id="PTHR40260:SF2">
    <property type="entry name" value="BLR8190 PROTEIN"/>
    <property type="match status" value="1"/>
</dbReference>
<sequence length="101" mass="11163">MSEAVLYVFYRGTPADRFDREYYGAHHLPLVSNAFTPHGLVSLAAFYPAQDNPGTIALCECRFVDASSIERAFGSPEASAVMADIPRFTDLQPNRLRAIPL</sequence>
<proteinExistence type="predicted"/>
<dbReference type="InterPro" id="IPR011008">
    <property type="entry name" value="Dimeric_a/b-barrel"/>
</dbReference>
<evidence type="ECO:0000313" key="2">
    <source>
        <dbReference type="Proteomes" id="UP001062776"/>
    </source>
</evidence>
<keyword evidence="2" id="KW-1185">Reference proteome</keyword>
<organism evidence="1 2">
    <name type="scientific">Asaia krungthepensis NRIC 0535</name>
    <dbReference type="NCBI Taxonomy" id="1307925"/>
    <lineage>
        <taxon>Bacteria</taxon>
        <taxon>Pseudomonadati</taxon>
        <taxon>Pseudomonadota</taxon>
        <taxon>Alphaproteobacteria</taxon>
        <taxon>Acetobacterales</taxon>
        <taxon>Acetobacteraceae</taxon>
        <taxon>Asaia</taxon>
    </lineage>
</organism>
<dbReference type="SUPFAM" id="SSF54909">
    <property type="entry name" value="Dimeric alpha+beta barrel"/>
    <property type="match status" value="1"/>
</dbReference>
<protein>
    <submittedName>
        <fullName evidence="1">Ethyl tert-butyl ether degradation EthD</fullName>
    </submittedName>
</protein>
<dbReference type="PANTHER" id="PTHR40260">
    <property type="entry name" value="BLR8190 PROTEIN"/>
    <property type="match status" value="1"/>
</dbReference>
<gene>
    <name evidence="1" type="ORF">AA0535_2929</name>
</gene>
<comment type="caution">
    <text evidence="1">The sequence shown here is derived from an EMBL/GenBank/DDBJ whole genome shotgun (WGS) entry which is preliminary data.</text>
</comment>
<evidence type="ECO:0000313" key="1">
    <source>
        <dbReference type="EMBL" id="GBQ93734.1"/>
    </source>
</evidence>